<sequence length="95" mass="11466">MTYLGNCQKNHLLLPDLILLDLYLPERERGWWVLTQIRRHAALQSLPIVILSRWRNPFVGEESYWWGANSYICKLTTAPEWMACFEARHQHWRTR</sequence>
<dbReference type="GO" id="GO:0000160">
    <property type="term" value="P:phosphorelay signal transduction system"/>
    <property type="evidence" value="ECO:0007669"/>
    <property type="project" value="InterPro"/>
</dbReference>
<dbReference type="SUPFAM" id="SSF52172">
    <property type="entry name" value="CheY-like"/>
    <property type="match status" value="1"/>
</dbReference>
<dbReference type="InterPro" id="IPR011006">
    <property type="entry name" value="CheY-like_superfamily"/>
</dbReference>
<dbReference type="Proteomes" id="UP000502756">
    <property type="component" value="Chromosome"/>
</dbReference>
<dbReference type="AlphaFoldDB" id="A0A6M5Y8S0"/>
<gene>
    <name evidence="3" type="ORF">HNV11_09780</name>
</gene>
<accession>A0A6M5Y8S0</accession>
<evidence type="ECO:0000313" key="4">
    <source>
        <dbReference type="Proteomes" id="UP000502756"/>
    </source>
</evidence>
<evidence type="ECO:0000256" key="1">
    <source>
        <dbReference type="PROSITE-ProRule" id="PRU00169"/>
    </source>
</evidence>
<dbReference type="RefSeq" id="WP_171739490.1">
    <property type="nucleotide sequence ID" value="NZ_CP053435.1"/>
</dbReference>
<dbReference type="KEGG" id="stae:HNV11_09780"/>
<keyword evidence="4" id="KW-1185">Reference proteome</keyword>
<keyword evidence="1" id="KW-0597">Phosphoprotein</keyword>
<dbReference type="PROSITE" id="PS50110">
    <property type="entry name" value="RESPONSE_REGULATORY"/>
    <property type="match status" value="1"/>
</dbReference>
<reference evidence="3 4" key="1">
    <citation type="submission" date="2020-05" db="EMBL/GenBank/DDBJ databases">
        <title>Genome sequencing of Spirosoma sp. TS118.</title>
        <authorList>
            <person name="Lee J.-H."/>
            <person name="Jeong S."/>
            <person name="Zhao L."/>
            <person name="Jung J.-H."/>
            <person name="Kim M.-K."/>
            <person name="Lim S."/>
        </authorList>
    </citation>
    <scope>NUCLEOTIDE SEQUENCE [LARGE SCALE GENOMIC DNA]</scope>
    <source>
        <strain evidence="3 4">TS118</strain>
    </source>
</reference>
<protein>
    <submittedName>
        <fullName evidence="3">Response regulator</fullName>
    </submittedName>
</protein>
<name>A0A6M5Y8S0_9BACT</name>
<evidence type="ECO:0000259" key="2">
    <source>
        <dbReference type="PROSITE" id="PS50110"/>
    </source>
</evidence>
<dbReference type="EMBL" id="CP053435">
    <property type="protein sequence ID" value="QJW89650.1"/>
    <property type="molecule type" value="Genomic_DNA"/>
</dbReference>
<evidence type="ECO:0000313" key="3">
    <source>
        <dbReference type="EMBL" id="QJW89650.1"/>
    </source>
</evidence>
<dbReference type="InterPro" id="IPR001789">
    <property type="entry name" value="Sig_transdc_resp-reg_receiver"/>
</dbReference>
<dbReference type="Gene3D" id="3.40.50.2300">
    <property type="match status" value="1"/>
</dbReference>
<feature type="modified residue" description="4-aspartylphosphate" evidence="1">
    <location>
        <position position="21"/>
    </location>
</feature>
<dbReference type="Pfam" id="PF00072">
    <property type="entry name" value="Response_reg"/>
    <property type="match status" value="1"/>
</dbReference>
<organism evidence="3 4">
    <name type="scientific">Spirosoma taeanense</name>
    <dbReference type="NCBI Taxonomy" id="2735870"/>
    <lineage>
        <taxon>Bacteria</taxon>
        <taxon>Pseudomonadati</taxon>
        <taxon>Bacteroidota</taxon>
        <taxon>Cytophagia</taxon>
        <taxon>Cytophagales</taxon>
        <taxon>Cytophagaceae</taxon>
        <taxon>Spirosoma</taxon>
    </lineage>
</organism>
<feature type="domain" description="Response regulatory" evidence="2">
    <location>
        <begin position="1"/>
        <end position="89"/>
    </location>
</feature>
<proteinExistence type="predicted"/>